<comment type="caution">
    <text evidence="1">The sequence shown here is derived from an EMBL/GenBank/DDBJ whole genome shotgun (WGS) entry which is preliminary data.</text>
</comment>
<reference evidence="1" key="1">
    <citation type="submission" date="2019-08" db="EMBL/GenBank/DDBJ databases">
        <authorList>
            <person name="Kucharzyk K."/>
            <person name="Murdoch R.W."/>
            <person name="Higgins S."/>
            <person name="Loffler F."/>
        </authorList>
    </citation>
    <scope>NUCLEOTIDE SEQUENCE</scope>
</reference>
<protein>
    <recommendedName>
        <fullName evidence="2">SUI1 domain-containing protein</fullName>
    </recommendedName>
</protein>
<proteinExistence type="predicted"/>
<accession>A0A645HJD6</accession>
<dbReference type="EMBL" id="VSSQ01094687">
    <property type="protein sequence ID" value="MPN39087.1"/>
    <property type="molecule type" value="Genomic_DNA"/>
</dbReference>
<sequence>MTEKPLKCGKYSVLLYSKNDVVSGFLGKYIDGGKYTLVIGENEDYSISTSLFDCKEFFSALQKKYGLRGGGNSSKVNFKGTITVEDILKEISII</sequence>
<dbReference type="AlphaFoldDB" id="A0A645HJD6"/>
<evidence type="ECO:0008006" key="2">
    <source>
        <dbReference type="Google" id="ProtNLM"/>
    </source>
</evidence>
<name>A0A645HJD6_9ZZZZ</name>
<organism evidence="1">
    <name type="scientific">bioreactor metagenome</name>
    <dbReference type="NCBI Taxonomy" id="1076179"/>
    <lineage>
        <taxon>unclassified sequences</taxon>
        <taxon>metagenomes</taxon>
        <taxon>ecological metagenomes</taxon>
    </lineage>
</organism>
<evidence type="ECO:0000313" key="1">
    <source>
        <dbReference type="EMBL" id="MPN39087.1"/>
    </source>
</evidence>
<gene>
    <name evidence="1" type="ORF">SDC9_186613</name>
</gene>